<dbReference type="GO" id="GO:0004674">
    <property type="term" value="F:protein serine/threonine kinase activity"/>
    <property type="evidence" value="ECO:0007669"/>
    <property type="project" value="UniProtKB-KW"/>
</dbReference>
<keyword evidence="5" id="KW-0418">Kinase</keyword>
<dbReference type="PROSITE" id="PS50011">
    <property type="entry name" value="PROTEIN_KINASE_DOM"/>
    <property type="match status" value="1"/>
</dbReference>
<dbReference type="Proteomes" id="UP000237441">
    <property type="component" value="Unassembled WGS sequence"/>
</dbReference>
<dbReference type="InterPro" id="IPR050235">
    <property type="entry name" value="CK1_Ser-Thr_kinase"/>
</dbReference>
<feature type="domain" description="Protein kinase" evidence="6">
    <location>
        <begin position="10"/>
        <end position="276"/>
    </location>
</feature>
<feature type="binding site" evidence="4">
    <location>
        <position position="39"/>
    </location>
    <ligand>
        <name>ATP</name>
        <dbReference type="ChEBI" id="CHEBI:30616"/>
    </ligand>
</feature>
<dbReference type="AlphaFoldDB" id="A0A2S7XWJ6"/>
<evidence type="ECO:0000259" key="6">
    <source>
        <dbReference type="PROSITE" id="PS50011"/>
    </source>
</evidence>
<protein>
    <recommendedName>
        <fullName evidence="1">non-specific serine/threonine protein kinase</fullName>
        <ecNumber evidence="1">2.7.11.1</ecNumber>
    </recommendedName>
</protein>
<dbReference type="OrthoDB" id="5800476at2759"/>
<evidence type="ECO:0000256" key="3">
    <source>
        <dbReference type="ARBA" id="ARBA00022840"/>
    </source>
</evidence>
<dbReference type="Gene3D" id="1.10.510.10">
    <property type="entry name" value="Transferase(Phosphotransferase) domain 1"/>
    <property type="match status" value="1"/>
</dbReference>
<name>A0A2S7XWJ6_BEABA</name>
<organism evidence="7 8">
    <name type="scientific">Beauveria bassiana</name>
    <name type="common">White muscardine disease fungus</name>
    <name type="synonym">Tritirachium shiotae</name>
    <dbReference type="NCBI Taxonomy" id="176275"/>
    <lineage>
        <taxon>Eukaryota</taxon>
        <taxon>Fungi</taxon>
        <taxon>Dikarya</taxon>
        <taxon>Ascomycota</taxon>
        <taxon>Pezizomycotina</taxon>
        <taxon>Sordariomycetes</taxon>
        <taxon>Hypocreomycetidae</taxon>
        <taxon>Hypocreales</taxon>
        <taxon>Cordycipitaceae</taxon>
        <taxon>Beauveria</taxon>
    </lineage>
</organism>
<evidence type="ECO:0000256" key="2">
    <source>
        <dbReference type="ARBA" id="ARBA00022741"/>
    </source>
</evidence>
<dbReference type="InterPro" id="IPR017441">
    <property type="entry name" value="Protein_kinase_ATP_BS"/>
</dbReference>
<keyword evidence="5" id="KW-0723">Serine/threonine-protein kinase</keyword>
<proteinExistence type="inferred from homology"/>
<evidence type="ECO:0000256" key="1">
    <source>
        <dbReference type="ARBA" id="ARBA00012513"/>
    </source>
</evidence>
<dbReference type="EC" id="2.7.11.1" evidence="1"/>
<dbReference type="Pfam" id="PF00069">
    <property type="entry name" value="Pkinase"/>
    <property type="match status" value="1"/>
</dbReference>
<keyword evidence="5" id="KW-0808">Transferase</keyword>
<comment type="similarity">
    <text evidence="5">Belongs to the protein kinase superfamily.</text>
</comment>
<evidence type="ECO:0000313" key="8">
    <source>
        <dbReference type="Proteomes" id="UP000237441"/>
    </source>
</evidence>
<comment type="caution">
    <text evidence="7">The sequence shown here is derived from an EMBL/GenBank/DDBJ whole genome shotgun (WGS) entry which is preliminary data.</text>
</comment>
<dbReference type="InterPro" id="IPR008271">
    <property type="entry name" value="Ser/Thr_kinase_AS"/>
</dbReference>
<evidence type="ECO:0000256" key="4">
    <source>
        <dbReference type="PROSITE-ProRule" id="PRU10141"/>
    </source>
</evidence>
<accession>A0A2S7XWJ6</accession>
<dbReference type="PANTHER" id="PTHR11909">
    <property type="entry name" value="CASEIN KINASE-RELATED"/>
    <property type="match status" value="1"/>
</dbReference>
<dbReference type="PROSITE" id="PS00108">
    <property type="entry name" value="PROTEIN_KINASE_ST"/>
    <property type="match status" value="1"/>
</dbReference>
<dbReference type="EMBL" id="JRHA01000001">
    <property type="protein sequence ID" value="PQK08285.1"/>
    <property type="molecule type" value="Genomic_DNA"/>
</dbReference>
<reference evidence="7 8" key="1">
    <citation type="submission" date="2016-07" db="EMBL/GenBank/DDBJ databases">
        <title>Comparative genomics of the entomopathogenic fungus Beauveria bassiana.</title>
        <authorList>
            <person name="Valero Jimenez C.A."/>
            <person name="Zwaan B.J."/>
            <person name="Van Kan J.A."/>
            <person name="Takken W."/>
            <person name="Debets A.J."/>
            <person name="Schoustra S.E."/>
            <person name="Koenraadt C.J."/>
        </authorList>
    </citation>
    <scope>NUCLEOTIDE SEQUENCE [LARGE SCALE GENOMIC DNA]</scope>
    <source>
        <strain evidence="7 8">ARSEF 8028</strain>
    </source>
</reference>
<keyword evidence="3 4" id="KW-0067">ATP-binding</keyword>
<dbReference type="InterPro" id="IPR000719">
    <property type="entry name" value="Prot_kinase_dom"/>
</dbReference>
<sequence length="312" mass="36241">MKDILILGRYRINRQIGKGGFGVIYSGNDLLSEQDVAIKLIQLRDDELQVLRREAEIYKALSGGNGIPQVYWDGEEGDYYVLVHELLSASLEDLFNFCGRRFSLKTVLLIADQALSRLEYIHSKMFLHRDVKPDNFLMGLGRRGNTLYTIDFGLAEEVFESHRQIPREGHSFLGTCRYASRNVHDGLEQSWRDDLESFGYLLLYFLRGSLPWQGLKAASEDEKERLVREKKASLTAEALCAGLPGEFVTYMNYVWGLKFNERPNYRYLRVLFDGLFQRRGLKHDNVFDWTEKLFYEAKNHATLRIDQNRTSN</sequence>
<dbReference type="PROSITE" id="PS00107">
    <property type="entry name" value="PROTEIN_KINASE_ATP"/>
    <property type="match status" value="1"/>
</dbReference>
<dbReference type="CDD" id="cd14016">
    <property type="entry name" value="STKc_CK1"/>
    <property type="match status" value="1"/>
</dbReference>
<gene>
    <name evidence="7" type="ORF">BB8028_0001g03630</name>
</gene>
<keyword evidence="2 4" id="KW-0547">Nucleotide-binding</keyword>
<dbReference type="SMART" id="SM00220">
    <property type="entry name" value="S_TKc"/>
    <property type="match status" value="1"/>
</dbReference>
<dbReference type="InterPro" id="IPR011009">
    <property type="entry name" value="Kinase-like_dom_sf"/>
</dbReference>
<dbReference type="GO" id="GO:0005524">
    <property type="term" value="F:ATP binding"/>
    <property type="evidence" value="ECO:0007669"/>
    <property type="project" value="UniProtKB-UniRule"/>
</dbReference>
<evidence type="ECO:0000313" key="7">
    <source>
        <dbReference type="EMBL" id="PQK08285.1"/>
    </source>
</evidence>
<evidence type="ECO:0000256" key="5">
    <source>
        <dbReference type="RuleBase" id="RU000304"/>
    </source>
</evidence>
<dbReference type="SUPFAM" id="SSF56112">
    <property type="entry name" value="Protein kinase-like (PK-like)"/>
    <property type="match status" value="1"/>
</dbReference>